<proteinExistence type="predicted"/>
<reference evidence="1" key="2">
    <citation type="journal article" date="2022" name="Res Sq">
        <title>Evolution of multicellular longitudinally dividing oral cavity symbionts (Neisseriaceae).</title>
        <authorList>
            <person name="Nyongesa S."/>
            <person name="Weber P."/>
            <person name="Bernet E."/>
            <person name="Pullido F."/>
            <person name="Nieckarz M."/>
            <person name="Delaby M."/>
            <person name="Nieves C."/>
            <person name="Viehboeck T."/>
            <person name="Krause N."/>
            <person name="Rivera-Millot A."/>
            <person name="Nakamura A."/>
            <person name="Vischer N."/>
            <person name="VanNieuwenhze M."/>
            <person name="Brun Y."/>
            <person name="Cava F."/>
            <person name="Bulgheresi S."/>
            <person name="Veyrier F."/>
        </authorList>
    </citation>
    <scope>NUCLEOTIDE SEQUENCE</scope>
    <source>
        <strain evidence="1">SAG 1488-6</strain>
    </source>
</reference>
<keyword evidence="2" id="KW-1185">Reference proteome</keyword>
<dbReference type="EMBL" id="CP091512">
    <property type="protein sequence ID" value="UOO93578.1"/>
    <property type="molecule type" value="Genomic_DNA"/>
</dbReference>
<evidence type="ECO:0000313" key="1">
    <source>
        <dbReference type="EMBL" id="UOO93578.1"/>
    </source>
</evidence>
<dbReference type="Proteomes" id="UP000832034">
    <property type="component" value="Chromosome"/>
</dbReference>
<protein>
    <submittedName>
        <fullName evidence="1">Uncharacterized protein</fullName>
    </submittedName>
</protein>
<sequence length="104" mass="11675">MMILPTIKALAVFQAIKQRFDDEENLDQSNEAFVQSYFLEILNTATNQLSASDWMELLVALGMSMDSATFLKSFDCDAEKLEALSSNEALIQAFKSGQDIWDLV</sequence>
<dbReference type="RefSeq" id="WP_019957784.1">
    <property type="nucleotide sequence ID" value="NZ_CP091512.1"/>
</dbReference>
<reference evidence="1" key="1">
    <citation type="submission" date="2021-12" db="EMBL/GenBank/DDBJ databases">
        <authorList>
            <person name="Veyrier F.J."/>
        </authorList>
    </citation>
    <scope>NUCLEOTIDE SEQUENCE</scope>
    <source>
        <strain evidence="1">SAG 1488-6</strain>
    </source>
</reference>
<gene>
    <name evidence="1" type="ORF">LVJ81_06015</name>
</gene>
<accession>A0ABY4ECV2</accession>
<evidence type="ECO:0000313" key="2">
    <source>
        <dbReference type="Proteomes" id="UP000832034"/>
    </source>
</evidence>
<organism evidence="1 2">
    <name type="scientific">Vitreoscilla stercoraria</name>
    <dbReference type="NCBI Taxonomy" id="61"/>
    <lineage>
        <taxon>Bacteria</taxon>
        <taxon>Pseudomonadati</taxon>
        <taxon>Pseudomonadota</taxon>
        <taxon>Betaproteobacteria</taxon>
        <taxon>Neisseriales</taxon>
        <taxon>Neisseriaceae</taxon>
        <taxon>Vitreoscilla</taxon>
    </lineage>
</organism>
<name>A0ABY4ECV2_VITST</name>